<feature type="compositionally biased region" description="Basic and acidic residues" evidence="1">
    <location>
        <begin position="262"/>
        <end position="275"/>
    </location>
</feature>
<keyword evidence="3" id="KW-1185">Reference proteome</keyword>
<gene>
    <name evidence="2" type="ORF">I5L03_07270</name>
</gene>
<name>A0ABS0N342_9SPHN</name>
<dbReference type="RefSeq" id="WP_197921074.1">
    <property type="nucleotide sequence ID" value="NZ_CAWPTA010000007.1"/>
</dbReference>
<dbReference type="Proteomes" id="UP000602442">
    <property type="component" value="Unassembled WGS sequence"/>
</dbReference>
<protein>
    <recommendedName>
        <fullName evidence="4">Terminase small subunit</fullName>
    </recommendedName>
</protein>
<evidence type="ECO:0000256" key="1">
    <source>
        <dbReference type="SAM" id="MobiDB-lite"/>
    </source>
</evidence>
<proteinExistence type="predicted"/>
<sequence length="275" mass="31584">MPSPNKPKTTLPAFTPVPRKCQRHDGWTPERQQLFIEALADYGSVRAAANSVGMTPESAYLLRRHPEAKTFRKAWQAALDLGMQRVEDVAMDRALNGVDVPVYSYGKLVGKRTIYNDRLLMFMLRNRAPNRFAADGAKGLNALDKHRLAQEKKEWRKEWERERVAAHRKNRGDTIARINAKIDKMRERREAMMSPETRRLKEAYEQSFERDQAEPNAWMDDADASPGADPADDPDMGVLGPSEEMKKLLPGWREEEPEGEEDAPRVRRLKDEDWG</sequence>
<dbReference type="EMBL" id="JAEANY010000002">
    <property type="protein sequence ID" value="MBH5322384.1"/>
    <property type="molecule type" value="Genomic_DNA"/>
</dbReference>
<evidence type="ECO:0008006" key="4">
    <source>
        <dbReference type="Google" id="ProtNLM"/>
    </source>
</evidence>
<comment type="caution">
    <text evidence="2">The sequence shown here is derived from an EMBL/GenBank/DDBJ whole genome shotgun (WGS) entry which is preliminary data.</text>
</comment>
<reference evidence="2 3" key="1">
    <citation type="submission" date="2020-11" db="EMBL/GenBank/DDBJ databases">
        <title>Erythrobacter sediminis sp. nov., a marine bacterium from a tidal flat of Garorim Bay.</title>
        <authorList>
            <person name="Kim D."/>
            <person name="Yoo Y."/>
            <person name="Kim J.-J."/>
        </authorList>
    </citation>
    <scope>NUCLEOTIDE SEQUENCE [LARGE SCALE GENOMIC DNA]</scope>
    <source>
        <strain evidence="2 3">JGD-13</strain>
    </source>
</reference>
<evidence type="ECO:0000313" key="3">
    <source>
        <dbReference type="Proteomes" id="UP000602442"/>
    </source>
</evidence>
<evidence type="ECO:0000313" key="2">
    <source>
        <dbReference type="EMBL" id="MBH5322384.1"/>
    </source>
</evidence>
<feature type="compositionally biased region" description="Basic and acidic residues" evidence="1">
    <location>
        <begin position="189"/>
        <end position="213"/>
    </location>
</feature>
<organism evidence="2 3">
    <name type="scientific">Aurantiacibacter sediminis</name>
    <dbReference type="NCBI Taxonomy" id="2793064"/>
    <lineage>
        <taxon>Bacteria</taxon>
        <taxon>Pseudomonadati</taxon>
        <taxon>Pseudomonadota</taxon>
        <taxon>Alphaproteobacteria</taxon>
        <taxon>Sphingomonadales</taxon>
        <taxon>Erythrobacteraceae</taxon>
        <taxon>Aurantiacibacter</taxon>
    </lineage>
</organism>
<accession>A0ABS0N342</accession>
<feature type="region of interest" description="Disordered" evidence="1">
    <location>
        <begin position="189"/>
        <end position="275"/>
    </location>
</feature>